<dbReference type="Proteomes" id="UP000308886">
    <property type="component" value="Unassembled WGS sequence"/>
</dbReference>
<dbReference type="EMBL" id="SRZC01000022">
    <property type="protein sequence ID" value="TGX80747.1"/>
    <property type="molecule type" value="Genomic_DNA"/>
</dbReference>
<organism evidence="1 2">
    <name type="scientific">Palleniella muris</name>
    <dbReference type="NCBI Taxonomy" id="3038145"/>
    <lineage>
        <taxon>Bacteria</taxon>
        <taxon>Pseudomonadati</taxon>
        <taxon>Bacteroidota</taxon>
        <taxon>Bacteroidia</taxon>
        <taxon>Bacteroidales</taxon>
        <taxon>Prevotellaceae</taxon>
        <taxon>Palleniella</taxon>
    </lineage>
</organism>
<name>A0AC61QMQ5_9BACT</name>
<accession>A0AC61QMQ5</accession>
<sequence length="934" mass="102857">MKLIRTALLLSVVLLSSMNLFAVPAKPGLVTVRQADGTEIKVRIMGDEHSHYYLSEDGYLLVNTDDTYFYADTDAQQNIVRSDIQARPKAERSAEARAFLSKVDMANVMKALAKHSDRARAARAPHRNVGLFDVGFPSMGKQKGLVVLVEYQDVKFNLSDPYSYFSRMLNENGFSDYGGTGCAAEYFRKSSMGKFEPEFDVYGPVTLSKNMSYYGGNDYGGNDSNPEQMAIEACQLLDGSVDFSEYDRDGDGFIDNVFVFYAGRGEASGGSANTVWPHAWNITAATSTPYVFDGVRLDRYACTNEWQGSRPDGVGTFIHEFSHVMGLPDLYATSYTSAFTPGTWSALDYGPYNNNGCTPPLYSAYERYALGWIEPKVLDKPETVTLRDISYNDACIVKTKSENEFFLFENRQQQGWDKYIPGHGMLVWHVDYNKLVWDRNTVNNDASHQYVDIEEADGIRSESTRAGDAFPGTAGVTSFTDDTNPSMKTWNGTKLDKPITEITETGGIIRFKVSGGLIPPEPVKAQPATEITAGTFVAHWDASEEAESYVISAYAKTKTSDDREMLSYVNGFYNLNVGNATSVKVEGLNPLTEYFYIVYVVNENGKSKASNEVKVTTGEPTFDFYRPVAKAAENVSSNSFVANWELVDEAVEYHLDVYTKTWSDFDHDINGFDNGVKDQPEGWTTNSSQSYANTAYSGIAIPALRLASDGSYIESPAYSADIRSVSFWHRGSKAAAENRIRVSARNVSGAWTLVGEEEIENGAGGKTVKIDNLPEGTRAVRIEYSMKGAGSLAIDDIDVEWGGRAELNGQTFLIQDNSRTYLLIDNLQPSTDYYYTVMATNGTLNSLVSNEVKVRTKAVPTAISDVTANSPSVKVTGNSLFISGAEGQNIVVTDIAGRVIYKTQHAAENAAVSLASKGIYLIRIGKTKTIKIQQ</sequence>
<keyword evidence="1" id="KW-0645">Protease</keyword>
<proteinExistence type="predicted"/>
<evidence type="ECO:0000313" key="1">
    <source>
        <dbReference type="EMBL" id="TGX80747.1"/>
    </source>
</evidence>
<reference evidence="1" key="1">
    <citation type="submission" date="2019-04" db="EMBL/GenBank/DDBJ databases">
        <title>Microbes associate with the intestines of laboratory mice.</title>
        <authorList>
            <person name="Navarre W."/>
            <person name="Wong E."/>
            <person name="Huang K."/>
            <person name="Tropini C."/>
            <person name="Ng K."/>
            <person name="Yu B."/>
        </authorList>
    </citation>
    <scope>NUCLEOTIDE SEQUENCE</scope>
    <source>
        <strain evidence="1">NM73_A23</strain>
    </source>
</reference>
<keyword evidence="1" id="KW-0482">Metalloprotease</keyword>
<comment type="caution">
    <text evidence="1">The sequence shown here is derived from an EMBL/GenBank/DDBJ whole genome shotgun (WGS) entry which is preliminary data.</text>
</comment>
<keyword evidence="2" id="KW-1185">Reference proteome</keyword>
<protein>
    <submittedName>
        <fullName evidence="1">M6 family metalloprotease domain-containing protein</fullName>
    </submittedName>
</protein>
<evidence type="ECO:0000313" key="2">
    <source>
        <dbReference type="Proteomes" id="UP000308886"/>
    </source>
</evidence>
<keyword evidence="1" id="KW-0378">Hydrolase</keyword>
<gene>
    <name evidence="1" type="ORF">E5358_12080</name>
</gene>